<dbReference type="EMBL" id="OMOR01000001">
    <property type="protein sequence ID" value="SPH19591.1"/>
    <property type="molecule type" value="Genomic_DNA"/>
</dbReference>
<accession>A0A2R8B974</accession>
<keyword evidence="2" id="KW-1185">Reference proteome</keyword>
<name>A0A2R8B974_9RHOB</name>
<dbReference type="Proteomes" id="UP000244880">
    <property type="component" value="Unassembled WGS sequence"/>
</dbReference>
<sequence length="459" mass="53259">MKKQRFVTNTTSVRKDGKLAFSPQGRAIADRRIDAQKLSRIQKKLGTDDTFSDEFKAAFDPQTEYGQILERVQLETELDAARKTITALRKYPDDPHCQRILDEMWARPTARKKDFPLCPIWRHERETRQIFAAQSRYAFPRVTEELYLVTIIFDFAENLDQLEEAMVAAHRVMQRAVAHMGRKRHGVTMTGTLEFDLKTFENLTNEPKSISLLKQLGVTATDAGGWTLTGHFFTRVPHREVLEDWLRKTYPSSTPSWHRVQFDQVKQNKKLLDHLSKILSYVNKMPMALFKPPTRKTKGGERETADELMRRMSAAFYGATMNTHVDQSVIDLNAAIVQWAKFVDRVGPKLLYYSVESSHAQKWYSESEMDYIRMIDADMTTDEDRRGGKGKKDGEHKIELHRDHGLLPPFEVPPHLKGRVRDLRSRPLTYDAEWDSMTNCSGINPDTHYHDFDRWSVKP</sequence>
<dbReference type="OrthoDB" id="7849563at2"/>
<protein>
    <submittedName>
        <fullName evidence="1">Uncharacterized protein</fullName>
    </submittedName>
</protein>
<evidence type="ECO:0000313" key="2">
    <source>
        <dbReference type="Proteomes" id="UP000244880"/>
    </source>
</evidence>
<reference evidence="1 2" key="1">
    <citation type="submission" date="2018-03" db="EMBL/GenBank/DDBJ databases">
        <authorList>
            <person name="Keele B.F."/>
        </authorList>
    </citation>
    <scope>NUCLEOTIDE SEQUENCE [LARGE SCALE GENOMIC DNA]</scope>
    <source>
        <strain evidence="1 2">CECT 8599</strain>
    </source>
</reference>
<organism evidence="1 2">
    <name type="scientific">Ascidiaceihabitans donghaensis</name>
    <dbReference type="NCBI Taxonomy" id="1510460"/>
    <lineage>
        <taxon>Bacteria</taxon>
        <taxon>Pseudomonadati</taxon>
        <taxon>Pseudomonadota</taxon>
        <taxon>Alphaproteobacteria</taxon>
        <taxon>Rhodobacterales</taxon>
        <taxon>Paracoccaceae</taxon>
        <taxon>Ascidiaceihabitans</taxon>
    </lineage>
</organism>
<gene>
    <name evidence="1" type="ORF">ASD8599_00326</name>
</gene>
<evidence type="ECO:0000313" key="1">
    <source>
        <dbReference type="EMBL" id="SPH19591.1"/>
    </source>
</evidence>
<dbReference type="AlphaFoldDB" id="A0A2R8B974"/>
<proteinExistence type="predicted"/>
<dbReference type="RefSeq" id="WP_108826914.1">
    <property type="nucleotide sequence ID" value="NZ_OMOR01000001.1"/>
</dbReference>